<organism evidence="4 5">
    <name type="scientific">Microbispora triticiradicis</name>
    <dbReference type="NCBI Taxonomy" id="2200763"/>
    <lineage>
        <taxon>Bacteria</taxon>
        <taxon>Bacillati</taxon>
        <taxon>Actinomycetota</taxon>
        <taxon>Actinomycetes</taxon>
        <taxon>Streptosporangiales</taxon>
        <taxon>Streptosporangiaceae</taxon>
        <taxon>Microbispora</taxon>
    </lineage>
</organism>
<dbReference type="PANTHER" id="PTHR45625:SF3">
    <property type="entry name" value="PEPTIDYL-PROLYL CIS-TRANS ISOMERASE B-RELATED"/>
    <property type="match status" value="1"/>
</dbReference>
<dbReference type="GO" id="GO:0003755">
    <property type="term" value="F:peptidyl-prolyl cis-trans isomerase activity"/>
    <property type="evidence" value="ECO:0007669"/>
    <property type="project" value="InterPro"/>
</dbReference>
<reference evidence="4" key="1">
    <citation type="submission" date="2019-05" db="EMBL/GenBank/DDBJ databases">
        <title>Isolation, diversity and antifungal activity of Actinobacteria from wheat.</title>
        <authorList>
            <person name="Yu B."/>
        </authorList>
    </citation>
    <scope>NUCLEOTIDE SEQUENCE [LARGE SCALE GENOMIC DNA]</scope>
    <source>
        <strain evidence="4">NEAU-HEGS1-5</strain>
    </source>
</reference>
<keyword evidence="4" id="KW-0413">Isomerase</keyword>
<dbReference type="InterPro" id="IPR002130">
    <property type="entry name" value="Cyclophilin-type_PPIase_dom"/>
</dbReference>
<gene>
    <name evidence="4" type="ORF">FED44_08030</name>
</gene>
<dbReference type="InterPro" id="IPR044666">
    <property type="entry name" value="Cyclophilin_A-like"/>
</dbReference>
<evidence type="ECO:0000259" key="3">
    <source>
        <dbReference type="PROSITE" id="PS50072"/>
    </source>
</evidence>
<keyword evidence="5" id="KW-1185">Reference proteome</keyword>
<comment type="function">
    <text evidence="1">PPIases accelerate the folding of proteins. It catalyzes the cis-trans isomerization of proline imidic peptide bonds in oligopeptides.</text>
</comment>
<evidence type="ECO:0000313" key="5">
    <source>
        <dbReference type="Proteomes" id="UP000309033"/>
    </source>
</evidence>
<proteinExistence type="predicted"/>
<dbReference type="Proteomes" id="UP000309033">
    <property type="component" value="Unassembled WGS sequence"/>
</dbReference>
<dbReference type="PROSITE" id="PS50072">
    <property type="entry name" value="CSA_PPIASE_2"/>
    <property type="match status" value="1"/>
</dbReference>
<dbReference type="PANTHER" id="PTHR45625">
    <property type="entry name" value="PEPTIDYL-PROLYL CIS-TRANS ISOMERASE-RELATED"/>
    <property type="match status" value="1"/>
</dbReference>
<feature type="compositionally biased region" description="Polar residues" evidence="2">
    <location>
        <begin position="14"/>
        <end position="26"/>
    </location>
</feature>
<comment type="caution">
    <text evidence="4">The sequence shown here is derived from an EMBL/GenBank/DDBJ whole genome shotgun (WGS) entry which is preliminary data.</text>
</comment>
<dbReference type="Pfam" id="PF00160">
    <property type="entry name" value="Pro_isomerase"/>
    <property type="match status" value="1"/>
</dbReference>
<dbReference type="OrthoDB" id="5507614at2"/>
<dbReference type="InterPro" id="IPR029000">
    <property type="entry name" value="Cyclophilin-like_dom_sf"/>
</dbReference>
<dbReference type="Gene3D" id="2.40.100.10">
    <property type="entry name" value="Cyclophilin-like"/>
    <property type="match status" value="1"/>
</dbReference>
<feature type="domain" description="PPIase cyclophilin-type" evidence="3">
    <location>
        <begin position="136"/>
        <end position="306"/>
    </location>
</feature>
<sequence length="307" mass="31641">MEGIAVTDTDRQKQPASRVSTTGRTTNPRRRLGGTLGAGLGVLALVGGLAACSDGSAKEAAGATPSASASAGPSTGPSAVPSELPTATPSAKPNDLRKVSCEYRKDDTGSPAKFVGFPPKKLNRAVIKASKMTVRTNLGNIVIDLATGDAPCTVNSFAFLAKKNYFDNTVCHRLTTVETNGLGLLQCGDPQAKGDGENPTDGTGGPGYLFNDENLGPQYSRGVVFMAQPGDASNSNGSQFVISYTDENAQLPQSYTPFGIVSKGMEIVDKIAKGGVNTAKDGVDITSDDGGSNAPKIKVRIKDVIVS</sequence>
<protein>
    <submittedName>
        <fullName evidence="4">Peptidylprolyl isomerase</fullName>
    </submittedName>
</protein>
<feature type="region of interest" description="Disordered" evidence="2">
    <location>
        <begin position="1"/>
        <end position="36"/>
    </location>
</feature>
<feature type="region of interest" description="Disordered" evidence="2">
    <location>
        <begin position="59"/>
        <end position="94"/>
    </location>
</feature>
<dbReference type="EMBL" id="VANP01000002">
    <property type="protein sequence ID" value="TLP64128.1"/>
    <property type="molecule type" value="Genomic_DNA"/>
</dbReference>
<accession>A0A5R8ZEA6</accession>
<name>A0A5R8ZEA6_9ACTN</name>
<dbReference type="SUPFAM" id="SSF50891">
    <property type="entry name" value="Cyclophilin-like"/>
    <property type="match status" value="1"/>
</dbReference>
<evidence type="ECO:0000256" key="2">
    <source>
        <dbReference type="SAM" id="MobiDB-lite"/>
    </source>
</evidence>
<feature type="compositionally biased region" description="Low complexity" evidence="2">
    <location>
        <begin position="60"/>
        <end position="79"/>
    </location>
</feature>
<dbReference type="AlphaFoldDB" id="A0A5R8ZEA6"/>
<evidence type="ECO:0000313" key="4">
    <source>
        <dbReference type="EMBL" id="TLP64128.1"/>
    </source>
</evidence>
<evidence type="ECO:0000256" key="1">
    <source>
        <dbReference type="ARBA" id="ARBA00002388"/>
    </source>
</evidence>